<dbReference type="OMA" id="PWQKPTS"/>
<accession>A0A2I3HP62</accession>
<dbReference type="Ensembl" id="ENSNLET00000048729.1">
    <property type="protein sequence ID" value="ENSNLEP00000045408.1"/>
    <property type="gene ID" value="ENSNLEG00000013204.2"/>
</dbReference>
<evidence type="ECO:0000256" key="1">
    <source>
        <dbReference type="SAM" id="MobiDB-lite"/>
    </source>
</evidence>
<feature type="compositionally biased region" description="Basic residues" evidence="1">
    <location>
        <begin position="26"/>
        <end position="44"/>
    </location>
</feature>
<organism evidence="2 3">
    <name type="scientific">Nomascus leucogenys</name>
    <name type="common">Northern white-cheeked gibbon</name>
    <name type="synonym">Hylobates leucogenys</name>
    <dbReference type="NCBI Taxonomy" id="61853"/>
    <lineage>
        <taxon>Eukaryota</taxon>
        <taxon>Metazoa</taxon>
        <taxon>Chordata</taxon>
        <taxon>Craniata</taxon>
        <taxon>Vertebrata</taxon>
        <taxon>Euteleostomi</taxon>
        <taxon>Mammalia</taxon>
        <taxon>Eutheria</taxon>
        <taxon>Euarchontoglires</taxon>
        <taxon>Primates</taxon>
        <taxon>Haplorrhini</taxon>
        <taxon>Catarrhini</taxon>
        <taxon>Hylobatidae</taxon>
        <taxon>Nomascus</taxon>
    </lineage>
</organism>
<dbReference type="AlphaFoldDB" id="A0A2I3HP62"/>
<reference evidence="2" key="2">
    <citation type="submission" date="2025-08" db="UniProtKB">
        <authorList>
            <consortium name="Ensembl"/>
        </authorList>
    </citation>
    <scope>IDENTIFICATION</scope>
</reference>
<proteinExistence type="predicted"/>
<reference evidence="2" key="1">
    <citation type="submission" date="2012-10" db="EMBL/GenBank/DDBJ databases">
        <authorList>
            <consortium name="Gibbon Genome Sequencing Consortium"/>
        </authorList>
    </citation>
    <scope>NUCLEOTIDE SEQUENCE [LARGE SCALE GENOMIC DNA]</scope>
</reference>
<dbReference type="Proteomes" id="UP000001073">
    <property type="component" value="Unplaced"/>
</dbReference>
<feature type="region of interest" description="Disordered" evidence="1">
    <location>
        <begin position="1"/>
        <end position="80"/>
    </location>
</feature>
<evidence type="ECO:0000313" key="2">
    <source>
        <dbReference type="Ensembl" id="ENSNLEP00000045408.1"/>
    </source>
</evidence>
<keyword evidence="3" id="KW-1185">Reference proteome</keyword>
<name>A0A2I3HP62_NOMLE</name>
<protein>
    <submittedName>
        <fullName evidence="2">Uncharacterized protein</fullName>
    </submittedName>
</protein>
<reference evidence="2" key="3">
    <citation type="submission" date="2025-09" db="UniProtKB">
        <authorList>
            <consortium name="Ensembl"/>
        </authorList>
    </citation>
    <scope>IDENTIFICATION</scope>
</reference>
<evidence type="ECO:0000313" key="3">
    <source>
        <dbReference type="Proteomes" id="UP000001073"/>
    </source>
</evidence>
<sequence length="151" mass="16334">MGRGTGRAGPQSTADTRPRATVITTRRPHPRQKPTSLHRLHQRRPQGELASENAAEPSQAAISKGKDPDYANGGMGAMDSRASDAINKCKVDTSASNPTQRWPSRLWGNLALPPRLECLLPSSCGSRQAMSHPGFPPPEGSHLGCRLLPRW</sequence>